<gene>
    <name evidence="2" type="ORF">G3T38_19595</name>
</gene>
<evidence type="ECO:0008006" key="4">
    <source>
        <dbReference type="Google" id="ProtNLM"/>
    </source>
</evidence>
<dbReference type="RefSeq" id="WP_163774352.1">
    <property type="nucleotide sequence ID" value="NZ_JAAGXA010000020.1"/>
</dbReference>
<keyword evidence="1" id="KW-0472">Membrane</keyword>
<feature type="transmembrane region" description="Helical" evidence="1">
    <location>
        <begin position="15"/>
        <end position="32"/>
    </location>
</feature>
<sequence>MSTVVAPRTDEPRRALRALGALVALTVAGLALTTDAAVAAASARGVAVVGIGLALVKVRIVLTEFVGLRDLPRVRRWFDAWLVVVGVALVVMVVA</sequence>
<organism evidence="2 3">
    <name type="scientific">Nocardioides zeae</name>
    <dbReference type="NCBI Taxonomy" id="1457234"/>
    <lineage>
        <taxon>Bacteria</taxon>
        <taxon>Bacillati</taxon>
        <taxon>Actinomycetota</taxon>
        <taxon>Actinomycetes</taxon>
        <taxon>Propionibacteriales</taxon>
        <taxon>Nocardioidaceae</taxon>
        <taxon>Nocardioides</taxon>
    </lineage>
</organism>
<accession>A0A6P0HP96</accession>
<keyword evidence="1" id="KW-0812">Transmembrane</keyword>
<dbReference type="EMBL" id="JAAGXA010000020">
    <property type="protein sequence ID" value="NEN80458.1"/>
    <property type="molecule type" value="Genomic_DNA"/>
</dbReference>
<reference evidence="2 3" key="1">
    <citation type="journal article" date="2014" name="Int. J. Syst. Evol. Microbiol.">
        <title>Nocardioides zeae sp. nov., isolated from the stem of Zea mays.</title>
        <authorList>
            <person name="Glaeser S.P."/>
            <person name="McInroy J.A."/>
            <person name="Busse H.J."/>
            <person name="Kampfer P."/>
        </authorList>
    </citation>
    <scope>NUCLEOTIDE SEQUENCE [LARGE SCALE GENOMIC DNA]</scope>
    <source>
        <strain evidence="2 3">JCM 30728</strain>
    </source>
</reference>
<feature type="transmembrane region" description="Helical" evidence="1">
    <location>
        <begin position="38"/>
        <end position="56"/>
    </location>
</feature>
<protein>
    <recommendedName>
        <fullName evidence="4">Cytochrome C oxidase subunit IV family protein</fullName>
    </recommendedName>
</protein>
<name>A0A6P0HP96_9ACTN</name>
<feature type="transmembrane region" description="Helical" evidence="1">
    <location>
        <begin position="77"/>
        <end position="94"/>
    </location>
</feature>
<keyword evidence="3" id="KW-1185">Reference proteome</keyword>
<dbReference type="Proteomes" id="UP000468687">
    <property type="component" value="Unassembled WGS sequence"/>
</dbReference>
<evidence type="ECO:0000313" key="3">
    <source>
        <dbReference type="Proteomes" id="UP000468687"/>
    </source>
</evidence>
<comment type="caution">
    <text evidence="2">The sequence shown here is derived from an EMBL/GenBank/DDBJ whole genome shotgun (WGS) entry which is preliminary data.</text>
</comment>
<dbReference type="AlphaFoldDB" id="A0A6P0HP96"/>
<keyword evidence="1" id="KW-1133">Transmembrane helix</keyword>
<evidence type="ECO:0000256" key="1">
    <source>
        <dbReference type="SAM" id="Phobius"/>
    </source>
</evidence>
<evidence type="ECO:0000313" key="2">
    <source>
        <dbReference type="EMBL" id="NEN80458.1"/>
    </source>
</evidence>
<proteinExistence type="predicted"/>